<dbReference type="Proteomes" id="UP001154400">
    <property type="component" value="Chromosome"/>
</dbReference>
<feature type="signal peptide" evidence="1">
    <location>
        <begin position="1"/>
        <end position="30"/>
    </location>
</feature>
<dbReference type="AlphaFoldDB" id="A0A3S5YAX1"/>
<evidence type="ECO:0000313" key="2">
    <source>
        <dbReference type="EMBL" id="CBH49708.1"/>
    </source>
</evidence>
<evidence type="ECO:0000313" key="3">
    <source>
        <dbReference type="Proteomes" id="UP000006892"/>
    </source>
</evidence>
<proteinExistence type="predicted"/>
<evidence type="ECO:0000256" key="1">
    <source>
        <dbReference type="SAM" id="SignalP"/>
    </source>
</evidence>
<organism evidence="2">
    <name type="scientific">Rhodococcus hoagii (strain 103S)</name>
    <name type="common">Rhodococcus equi</name>
    <dbReference type="NCBI Taxonomy" id="685727"/>
    <lineage>
        <taxon>Bacteria</taxon>
        <taxon>Bacillati</taxon>
        <taxon>Actinomycetota</taxon>
        <taxon>Actinomycetes</taxon>
        <taxon>Mycobacteriales</taxon>
        <taxon>Nocardiaceae</taxon>
        <taxon>Prescottella</taxon>
    </lineage>
</organism>
<accession>A0A3S5YAX1</accession>
<sequence length="186" mass="18703">MNLRARNLLGRSAVGLVTMAAAGIAGPALAGATPVVEAPIVNATVAGNTISVAVQNPNTDSTVTCGAVVVVATKISELEADPAKLFEPGFAAYRTPTAERVAAASTKTFTTPDLTNGAYAVFGECASSADPSDAKVSKAPIVSVPDNAMFGSLQNGAFQDILDFVTTGAFDSLIDAISAGSSQPVR</sequence>
<dbReference type="InterPro" id="IPR006311">
    <property type="entry name" value="TAT_signal"/>
</dbReference>
<dbReference type="EMBL" id="FN563149">
    <property type="protein sequence ID" value="CBH49708.1"/>
    <property type="molecule type" value="Genomic_DNA"/>
</dbReference>
<name>A0A3S5YAX1_RHOH1</name>
<reference evidence="2" key="1">
    <citation type="journal article" date="2010" name="PLoS Genet.">
        <title>The genome of a pathogenic rhodococcus: cooptive virulence underpinned by key gene acquisitions.</title>
        <authorList>
            <person name="Letek M."/>
            <person name="Gonzalez P."/>
            <person name="Macarthur I."/>
            <person name="Rodriguez H."/>
            <person name="Freeman T.C."/>
            <person name="Valero-Rello A."/>
            <person name="Blanco M."/>
            <person name="Buckley T."/>
            <person name="Cherevach I."/>
            <person name="Fahey R."/>
            <person name="Hapeshi A."/>
            <person name="Holdstock J."/>
            <person name="Leadon D."/>
            <person name="Navas J."/>
            <person name="Ocampo A."/>
            <person name="Quail M.A."/>
            <person name="Sanders M."/>
            <person name="Scortti M.M."/>
            <person name="Prescott J.F."/>
            <person name="Fogarty U."/>
            <person name="Meijer W.G."/>
            <person name="Parkhill J."/>
            <person name="Bentley S.D."/>
            <person name="Vazquez-Boland J.A."/>
        </authorList>
    </citation>
    <scope>NUCLEOTIDE SEQUENCE [LARGE SCALE GENOMIC DNA]</scope>
    <source>
        <strain evidence="2 3">103S</strain>
    </source>
</reference>
<dbReference type="KEGG" id="req:REQ_37210"/>
<dbReference type="RefSeq" id="WP_013416970.1">
    <property type="nucleotide sequence ID" value="NC_014659.1"/>
</dbReference>
<protein>
    <submittedName>
        <fullName evidence="2">Secreted protein</fullName>
    </submittedName>
</protein>
<feature type="chain" id="PRO_5018775698" evidence="1">
    <location>
        <begin position="31"/>
        <end position="186"/>
    </location>
</feature>
<gene>
    <name evidence="2" type="ordered locus">REQ_37210</name>
</gene>
<dbReference type="PROSITE" id="PS51318">
    <property type="entry name" value="TAT"/>
    <property type="match status" value="1"/>
</dbReference>
<keyword evidence="1" id="KW-0732">Signal</keyword>